<dbReference type="InterPro" id="IPR004360">
    <property type="entry name" value="Glyas_Fos-R_dOase_dom"/>
</dbReference>
<dbReference type="EMBL" id="QWDR01000001">
    <property type="protein sequence ID" value="RJY33508.1"/>
    <property type="molecule type" value="Genomic_DNA"/>
</dbReference>
<name>A0A3A6VIF5_LEGPN</name>
<evidence type="ECO:0000313" key="4">
    <source>
        <dbReference type="Proteomes" id="UP000277145"/>
    </source>
</evidence>
<dbReference type="PROSITE" id="PS51819">
    <property type="entry name" value="VOC"/>
    <property type="match status" value="1"/>
</dbReference>
<gene>
    <name evidence="3" type="ORF">D1H98_01495</name>
</gene>
<dbReference type="InterPro" id="IPR037523">
    <property type="entry name" value="VOC_core"/>
</dbReference>
<dbReference type="SUPFAM" id="SSF54593">
    <property type="entry name" value="Glyoxalase/Bleomycin resistance protein/Dihydroxybiphenyl dioxygenase"/>
    <property type="match status" value="1"/>
</dbReference>
<dbReference type="PROSITE" id="PS00934">
    <property type="entry name" value="GLYOXALASE_I_1"/>
    <property type="match status" value="1"/>
</dbReference>
<dbReference type="AlphaFoldDB" id="A0A3A6VIF5"/>
<accession>A0A3A6VIF5</accession>
<evidence type="ECO:0000256" key="1">
    <source>
        <dbReference type="ARBA" id="ARBA00022723"/>
    </source>
</evidence>
<dbReference type="Gene3D" id="3.10.180.10">
    <property type="entry name" value="2,3-Dihydroxybiphenyl 1,2-Dioxygenase, domain 1"/>
    <property type="match status" value="1"/>
</dbReference>
<protein>
    <submittedName>
        <fullName evidence="3">Glutathione transferase</fullName>
    </submittedName>
</protein>
<dbReference type="GO" id="GO:0004462">
    <property type="term" value="F:lactoylglutathione lyase activity"/>
    <property type="evidence" value="ECO:0007669"/>
    <property type="project" value="InterPro"/>
</dbReference>
<dbReference type="GO" id="GO:0016740">
    <property type="term" value="F:transferase activity"/>
    <property type="evidence" value="ECO:0007669"/>
    <property type="project" value="UniProtKB-KW"/>
</dbReference>
<dbReference type="GO" id="GO:0046872">
    <property type="term" value="F:metal ion binding"/>
    <property type="evidence" value="ECO:0007669"/>
    <property type="project" value="UniProtKB-KW"/>
</dbReference>
<dbReference type="InterPro" id="IPR029068">
    <property type="entry name" value="Glyas_Bleomycin-R_OHBP_Dase"/>
</dbReference>
<dbReference type="CDD" id="cd07244">
    <property type="entry name" value="FosA"/>
    <property type="match status" value="1"/>
</dbReference>
<feature type="domain" description="VOC" evidence="2">
    <location>
        <begin position="4"/>
        <end position="113"/>
    </location>
</feature>
<organism evidence="3 4">
    <name type="scientific">Legionella pneumophila subsp. pneumophila</name>
    <dbReference type="NCBI Taxonomy" id="91891"/>
    <lineage>
        <taxon>Bacteria</taxon>
        <taxon>Pseudomonadati</taxon>
        <taxon>Pseudomonadota</taxon>
        <taxon>Gammaproteobacteria</taxon>
        <taxon>Legionellales</taxon>
        <taxon>Legionellaceae</taxon>
        <taxon>Legionella</taxon>
    </lineage>
</organism>
<dbReference type="Proteomes" id="UP000277145">
    <property type="component" value="Unassembled WGS sequence"/>
</dbReference>
<dbReference type="RefSeq" id="WP_011213153.1">
    <property type="nucleotide sequence ID" value="NZ_CP021281.1"/>
</dbReference>
<keyword evidence="1" id="KW-0479">Metal-binding</keyword>
<dbReference type="PANTHER" id="PTHR36113:SF6">
    <property type="entry name" value="FOSFOMYCIN RESISTANCE PROTEIN FOSX"/>
    <property type="match status" value="1"/>
</dbReference>
<dbReference type="PANTHER" id="PTHR36113">
    <property type="entry name" value="LYASE, PUTATIVE-RELATED-RELATED"/>
    <property type="match status" value="1"/>
</dbReference>
<evidence type="ECO:0000313" key="3">
    <source>
        <dbReference type="EMBL" id="RJY33508.1"/>
    </source>
</evidence>
<dbReference type="InterPro" id="IPR051332">
    <property type="entry name" value="Fosfomycin_Res_Enzymes"/>
</dbReference>
<dbReference type="Pfam" id="PF00903">
    <property type="entry name" value="Glyoxalase"/>
    <property type="match status" value="1"/>
</dbReference>
<dbReference type="InterPro" id="IPR018146">
    <property type="entry name" value="Glyoxalase_1_CS"/>
</dbReference>
<comment type="caution">
    <text evidence="3">The sequence shown here is derived from an EMBL/GenBank/DDBJ whole genome shotgun (WGS) entry which is preliminary data.</text>
</comment>
<reference evidence="3 4" key="1">
    <citation type="submission" date="2018-08" db="EMBL/GenBank/DDBJ databases">
        <title>Genome Sequences of Legionella pneumophila subsp. pneumophila Isolates, Recovered from a Drinking Water System in a Large Builging.</title>
        <authorList>
            <person name="Gomez-Alvarez V."/>
            <person name="Boczek L."/>
            <person name="King D."/>
            <person name="Pemberton A."/>
            <person name="Pfaller S."/>
            <person name="Rodgers M."/>
            <person name="Santodomingo J."/>
            <person name="Revetta R."/>
        </authorList>
    </citation>
    <scope>NUCLEOTIDE SEQUENCE [LARGE SCALE GENOMIC DNA]</scope>
    <source>
        <strain evidence="3 4">L01C.1</strain>
    </source>
</reference>
<proteinExistence type="predicted"/>
<evidence type="ECO:0000259" key="2">
    <source>
        <dbReference type="PROSITE" id="PS51819"/>
    </source>
</evidence>
<keyword evidence="3" id="KW-0808">Transferase</keyword>
<sequence length="136" mass="15681">MITGINHITLAIKDLNKSFAFYANVLGFKPLVRWDKGAYFLAGDFWFCLNVDANQRPTPCYTHYAFTVTQEQFDEMSKAIIQSGIKIFKENTSPDDSLYFLDPDGHKLEIHAGNWQSRLIAKKINPGTWQNVEWFV</sequence>